<gene>
    <name evidence="1" type="ORF">DXN05_04660</name>
</gene>
<evidence type="ECO:0000313" key="1">
    <source>
        <dbReference type="EMBL" id="RFM30265.1"/>
    </source>
</evidence>
<dbReference type="Gene3D" id="3.30.530.20">
    <property type="match status" value="1"/>
</dbReference>
<keyword evidence="1" id="KW-0132">Cell division</keyword>
<dbReference type="AlphaFoldDB" id="A0A3E1NQQ9"/>
<keyword evidence="2" id="KW-1185">Reference proteome</keyword>
<evidence type="ECO:0000313" key="2">
    <source>
        <dbReference type="Proteomes" id="UP000261284"/>
    </source>
</evidence>
<dbReference type="EMBL" id="QTJU01000001">
    <property type="protein sequence ID" value="RFM30265.1"/>
    <property type="molecule type" value="Genomic_DNA"/>
</dbReference>
<dbReference type="RefSeq" id="WP_116846021.1">
    <property type="nucleotide sequence ID" value="NZ_QTJU01000001.1"/>
</dbReference>
<name>A0A3E1NQQ9_9BACT</name>
<dbReference type="SUPFAM" id="SSF55961">
    <property type="entry name" value="Bet v1-like"/>
    <property type="match status" value="1"/>
</dbReference>
<dbReference type="GO" id="GO:0051301">
    <property type="term" value="P:cell division"/>
    <property type="evidence" value="ECO:0007669"/>
    <property type="project" value="UniProtKB-KW"/>
</dbReference>
<dbReference type="Proteomes" id="UP000261284">
    <property type="component" value="Unassembled WGS sequence"/>
</dbReference>
<reference evidence="1 2" key="1">
    <citation type="submission" date="2018-08" db="EMBL/GenBank/DDBJ databases">
        <title>Chitinophagaceae sp. K23C18032701, a novel bacterium isolated from forest soil.</title>
        <authorList>
            <person name="Wang C."/>
        </authorList>
    </citation>
    <scope>NUCLEOTIDE SEQUENCE [LARGE SCALE GENOMIC DNA]</scope>
    <source>
        <strain evidence="1 2">K23C18032701</strain>
    </source>
</reference>
<proteinExistence type="predicted"/>
<comment type="caution">
    <text evidence="1">The sequence shown here is derived from an EMBL/GenBank/DDBJ whole genome shotgun (WGS) entry which is preliminary data.</text>
</comment>
<protein>
    <submittedName>
        <fullName evidence="1">Cell division protein</fullName>
    </submittedName>
</protein>
<accession>A0A3E1NQQ9</accession>
<dbReference type="InterPro" id="IPR023393">
    <property type="entry name" value="START-like_dom_sf"/>
</dbReference>
<keyword evidence="1" id="KW-0131">Cell cycle</keyword>
<dbReference type="OrthoDB" id="9801773at2"/>
<organism evidence="1 2">
    <name type="scientific">Deminuibacter soli</name>
    <dbReference type="NCBI Taxonomy" id="2291815"/>
    <lineage>
        <taxon>Bacteria</taxon>
        <taxon>Pseudomonadati</taxon>
        <taxon>Bacteroidota</taxon>
        <taxon>Chitinophagia</taxon>
        <taxon>Chitinophagales</taxon>
        <taxon>Chitinophagaceae</taxon>
        <taxon>Deminuibacter</taxon>
    </lineage>
</organism>
<sequence>MPVIHLTTIVHAPVDRVFDLSRNIALQRKSLQGQRETIINGKTSGLLQMGEEITWQTKRLGKAWTLRLQTARLEMHSFFEEIMLNGDFSKLSHQRHFKSMANGTVMIDLFQFEQTGSWGKSLKQLFYIKYWRQLLEKRNELIKSVAESDKWMHFLN</sequence>